<gene>
    <name evidence="2" type="ORF">Pflav_083600</name>
</gene>
<feature type="transmembrane region" description="Helical" evidence="1">
    <location>
        <begin position="33"/>
        <end position="51"/>
    </location>
</feature>
<reference evidence="2 3" key="2">
    <citation type="submission" date="2020-03" db="EMBL/GenBank/DDBJ databases">
        <authorList>
            <person name="Ichikawa N."/>
            <person name="Kimura A."/>
            <person name="Kitahashi Y."/>
            <person name="Uohara A."/>
        </authorList>
    </citation>
    <scope>NUCLEOTIDE SEQUENCE [LARGE SCALE GENOMIC DNA]</scope>
    <source>
        <strain evidence="2 3">NBRC 107702</strain>
    </source>
</reference>
<evidence type="ECO:0000313" key="2">
    <source>
        <dbReference type="EMBL" id="BCB81950.1"/>
    </source>
</evidence>
<keyword evidence="1" id="KW-0472">Membrane</keyword>
<reference evidence="2 3" key="1">
    <citation type="submission" date="2020-03" db="EMBL/GenBank/DDBJ databases">
        <title>Whole genome shotgun sequence of Phytohabitans flavus NBRC 107702.</title>
        <authorList>
            <person name="Komaki H."/>
            <person name="Tamura T."/>
        </authorList>
    </citation>
    <scope>NUCLEOTIDE SEQUENCE [LARGE SCALE GENOMIC DNA]</scope>
    <source>
        <strain evidence="2 3">NBRC 107702</strain>
    </source>
</reference>
<protein>
    <submittedName>
        <fullName evidence="2">Uncharacterized protein</fullName>
    </submittedName>
</protein>
<accession>A0A6F8Y7B1</accession>
<dbReference type="EMBL" id="AP022870">
    <property type="protein sequence ID" value="BCB81950.1"/>
    <property type="molecule type" value="Genomic_DNA"/>
</dbReference>
<dbReference type="Proteomes" id="UP000502508">
    <property type="component" value="Chromosome"/>
</dbReference>
<keyword evidence="3" id="KW-1185">Reference proteome</keyword>
<keyword evidence="1" id="KW-1133">Transmembrane helix</keyword>
<evidence type="ECO:0000256" key="1">
    <source>
        <dbReference type="SAM" id="Phobius"/>
    </source>
</evidence>
<dbReference type="KEGG" id="pfla:Pflav_083600"/>
<keyword evidence="1" id="KW-0812">Transmembrane</keyword>
<proteinExistence type="predicted"/>
<organism evidence="2 3">
    <name type="scientific">Phytohabitans flavus</name>
    <dbReference type="NCBI Taxonomy" id="1076124"/>
    <lineage>
        <taxon>Bacteria</taxon>
        <taxon>Bacillati</taxon>
        <taxon>Actinomycetota</taxon>
        <taxon>Actinomycetes</taxon>
        <taxon>Micromonosporales</taxon>
        <taxon>Micromonosporaceae</taxon>
    </lineage>
</organism>
<dbReference type="AlphaFoldDB" id="A0A6F8Y7B1"/>
<name>A0A6F8Y7B1_9ACTN</name>
<evidence type="ECO:0000313" key="3">
    <source>
        <dbReference type="Proteomes" id="UP000502508"/>
    </source>
</evidence>
<sequence>MGLAALVAVANAGIDVGAGAAPAADLVAGLRTAGWVAAVVTVAGAFLILLLKRADQREPQPAAAELSVGPLP</sequence>